<dbReference type="STRING" id="253628.A0A0D2ANE0"/>
<dbReference type="PRINTS" id="PR00111">
    <property type="entry name" value="ABHYDROLASE"/>
</dbReference>
<dbReference type="Gene3D" id="3.40.50.1820">
    <property type="entry name" value="alpha/beta hydrolase"/>
    <property type="match status" value="1"/>
</dbReference>
<dbReference type="PRINTS" id="PR00412">
    <property type="entry name" value="EPOXHYDRLASE"/>
</dbReference>
<gene>
    <name evidence="4" type="ORF">PV09_07837</name>
</gene>
<dbReference type="InParanoid" id="A0A0D2ANE0"/>
<dbReference type="InterPro" id="IPR029058">
    <property type="entry name" value="AB_hydrolase_fold"/>
</dbReference>
<evidence type="ECO:0000313" key="5">
    <source>
        <dbReference type="Proteomes" id="UP000053259"/>
    </source>
</evidence>
<dbReference type="GO" id="GO:0016787">
    <property type="term" value="F:hydrolase activity"/>
    <property type="evidence" value="ECO:0007669"/>
    <property type="project" value="UniProtKB-KW"/>
</dbReference>
<evidence type="ECO:0000313" key="4">
    <source>
        <dbReference type="EMBL" id="KIW00644.1"/>
    </source>
</evidence>
<dbReference type="InterPro" id="IPR000073">
    <property type="entry name" value="AB_hydrolase_1"/>
</dbReference>
<dbReference type="SUPFAM" id="SSF53474">
    <property type="entry name" value="alpha/beta-Hydrolases"/>
    <property type="match status" value="1"/>
</dbReference>
<dbReference type="GeneID" id="27315810"/>
<keyword evidence="1" id="KW-0378">Hydrolase</keyword>
<evidence type="ECO:0000259" key="3">
    <source>
        <dbReference type="Pfam" id="PF00561"/>
    </source>
</evidence>
<organism evidence="4 5">
    <name type="scientific">Verruconis gallopava</name>
    <dbReference type="NCBI Taxonomy" id="253628"/>
    <lineage>
        <taxon>Eukaryota</taxon>
        <taxon>Fungi</taxon>
        <taxon>Dikarya</taxon>
        <taxon>Ascomycota</taxon>
        <taxon>Pezizomycotina</taxon>
        <taxon>Dothideomycetes</taxon>
        <taxon>Pleosporomycetidae</taxon>
        <taxon>Venturiales</taxon>
        <taxon>Sympoventuriaceae</taxon>
        <taxon>Verruconis</taxon>
    </lineage>
</organism>
<dbReference type="EMBL" id="KN847561">
    <property type="protein sequence ID" value="KIW00644.1"/>
    <property type="molecule type" value="Genomic_DNA"/>
</dbReference>
<evidence type="ECO:0000256" key="1">
    <source>
        <dbReference type="ARBA" id="ARBA00022801"/>
    </source>
</evidence>
<name>A0A0D2ANE0_9PEZI</name>
<dbReference type="VEuPathDB" id="FungiDB:PV09_07837"/>
<keyword evidence="5" id="KW-1185">Reference proteome</keyword>
<evidence type="ECO:0000256" key="2">
    <source>
        <dbReference type="ARBA" id="ARBA00038334"/>
    </source>
</evidence>
<dbReference type="Proteomes" id="UP000053259">
    <property type="component" value="Unassembled WGS sequence"/>
</dbReference>
<proteinExistence type="inferred from homology"/>
<dbReference type="PANTHER" id="PTHR43329">
    <property type="entry name" value="EPOXIDE HYDROLASE"/>
    <property type="match status" value="1"/>
</dbReference>
<sequence length="348" mass="39567">MLAELRVRSNVKPIDPISDPRVSHEFTVLNGHRYHYLLGVPKDGKFKSTVFLIHGWPDLAIGWRYQIPYLIEMGCRVVAVDMMGYGETGAPATPPNSLYLYGTKRASDDLAELAKHLGASKVVLGGHDWGGLIVWRFAAWYPELVSHLFVVCTAYTPPSKNYISTEDLVKGPMPQFGYQLHLASGEVEKRLTTKEHMNQFIRGVYGKARTANKEVVFSPTKGLLFDKLPQLGPTYIMSEKELDYYASMYAKNGLQGPLNWYRTRKVNWEDEKEILDRKIIQQPALFIAASRDNVLYPSLAAKMHREVPQLTMKEVDGTHWVLVEKPDECNELIGEWLRKVVWGGRSNL</sequence>
<dbReference type="OrthoDB" id="408373at2759"/>
<dbReference type="InterPro" id="IPR000639">
    <property type="entry name" value="Epox_hydrolase-like"/>
</dbReference>
<reference evidence="4 5" key="1">
    <citation type="submission" date="2015-01" db="EMBL/GenBank/DDBJ databases">
        <title>The Genome Sequence of Ochroconis gallopava CBS43764.</title>
        <authorList>
            <consortium name="The Broad Institute Genomics Platform"/>
            <person name="Cuomo C."/>
            <person name="de Hoog S."/>
            <person name="Gorbushina A."/>
            <person name="Stielow B."/>
            <person name="Teixiera M."/>
            <person name="Abouelleil A."/>
            <person name="Chapman S.B."/>
            <person name="Priest M."/>
            <person name="Young S.K."/>
            <person name="Wortman J."/>
            <person name="Nusbaum C."/>
            <person name="Birren B."/>
        </authorList>
    </citation>
    <scope>NUCLEOTIDE SEQUENCE [LARGE SCALE GENOMIC DNA]</scope>
    <source>
        <strain evidence="4 5">CBS 43764</strain>
    </source>
</reference>
<accession>A0A0D2ANE0</accession>
<dbReference type="RefSeq" id="XP_016210513.1">
    <property type="nucleotide sequence ID" value="XM_016361653.1"/>
</dbReference>
<dbReference type="Pfam" id="PF00561">
    <property type="entry name" value="Abhydrolase_1"/>
    <property type="match status" value="1"/>
</dbReference>
<dbReference type="AlphaFoldDB" id="A0A0D2ANE0"/>
<feature type="domain" description="AB hydrolase-1" evidence="3">
    <location>
        <begin position="49"/>
        <end position="159"/>
    </location>
</feature>
<protein>
    <recommendedName>
        <fullName evidence="3">AB hydrolase-1 domain-containing protein</fullName>
    </recommendedName>
</protein>
<comment type="similarity">
    <text evidence="2">Belongs to the AB hydrolase superfamily. Epoxide hydrolase family.</text>
</comment>
<dbReference type="HOGENOM" id="CLU_020336_7_5_1"/>